<dbReference type="OrthoDB" id="427518at2759"/>
<keyword evidence="2" id="KW-1185">Reference proteome</keyword>
<reference evidence="1 2" key="1">
    <citation type="journal article" date="2013" name="Curr. Biol.">
        <title>The Genome of the Foraminiferan Reticulomyxa filosa.</title>
        <authorList>
            <person name="Glockner G."/>
            <person name="Hulsmann N."/>
            <person name="Schleicher M."/>
            <person name="Noegel A.A."/>
            <person name="Eichinger L."/>
            <person name="Gallinger C."/>
            <person name="Pawlowski J."/>
            <person name="Sierra R."/>
            <person name="Euteneuer U."/>
            <person name="Pillet L."/>
            <person name="Moustafa A."/>
            <person name="Platzer M."/>
            <person name="Groth M."/>
            <person name="Szafranski K."/>
            <person name="Schliwa M."/>
        </authorList>
    </citation>
    <scope>NUCLEOTIDE SEQUENCE [LARGE SCALE GENOMIC DNA]</scope>
</reference>
<accession>X6M412</accession>
<organism evidence="1 2">
    <name type="scientific">Reticulomyxa filosa</name>
    <dbReference type="NCBI Taxonomy" id="46433"/>
    <lineage>
        <taxon>Eukaryota</taxon>
        <taxon>Sar</taxon>
        <taxon>Rhizaria</taxon>
        <taxon>Retaria</taxon>
        <taxon>Foraminifera</taxon>
        <taxon>Monothalamids</taxon>
        <taxon>Reticulomyxidae</taxon>
        <taxon>Reticulomyxa</taxon>
    </lineage>
</organism>
<dbReference type="Proteomes" id="UP000023152">
    <property type="component" value="Unassembled WGS sequence"/>
</dbReference>
<gene>
    <name evidence="1" type="ORF">RFI_28665</name>
</gene>
<evidence type="ECO:0000313" key="1">
    <source>
        <dbReference type="EMBL" id="ETO08723.1"/>
    </source>
</evidence>
<sequence length="219" mass="25913">MKSNGLNNKLNDGKIFKMFEMEMDYLSEIAWEGLKCGQAIISCEIQQKVLHMIKNIYPYYLMNCLYELNESKEHEQVYSILMNEQLTPRYSVMIPFMCAILYNNIISKKDPSGSGLLYFWKLLHLSLPQIVPIHQMMLFMHCLDACKADTDSSFLSSQLQICHKSLVDSFKPWIISWIHFDKDKDYAYEKNMWNDYKRILDKPLDKLMELHLLISNQMI</sequence>
<comment type="caution">
    <text evidence="1">The sequence shown here is derived from an EMBL/GenBank/DDBJ whole genome shotgun (WGS) entry which is preliminary data.</text>
</comment>
<dbReference type="EMBL" id="ASPP01024764">
    <property type="protein sequence ID" value="ETO08723.1"/>
    <property type="molecule type" value="Genomic_DNA"/>
</dbReference>
<name>X6M412_RETFI</name>
<protein>
    <submittedName>
        <fullName evidence="1">Uncharacterized protein</fullName>
    </submittedName>
</protein>
<proteinExistence type="predicted"/>
<dbReference type="AlphaFoldDB" id="X6M412"/>
<evidence type="ECO:0000313" key="2">
    <source>
        <dbReference type="Proteomes" id="UP000023152"/>
    </source>
</evidence>